<dbReference type="EMBL" id="JABWSX010000001">
    <property type="protein sequence ID" value="NVL07770.1"/>
    <property type="molecule type" value="Genomic_DNA"/>
</dbReference>
<dbReference type="PANTHER" id="PTHR12873:SF0">
    <property type="entry name" value="TWINKLE MTDNA HELICASE"/>
    <property type="match status" value="1"/>
</dbReference>
<evidence type="ECO:0000259" key="1">
    <source>
        <dbReference type="PROSITE" id="PS51199"/>
    </source>
</evidence>
<dbReference type="Gene3D" id="2.20.25.180">
    <property type="match status" value="1"/>
</dbReference>
<dbReference type="InterPro" id="IPR027417">
    <property type="entry name" value="P-loop_NTPase"/>
</dbReference>
<reference evidence="2" key="1">
    <citation type="submission" date="2020-06" db="EMBL/GenBank/DDBJ databases">
        <title>Whole Genome Sequence of Bradyrhizobium sp. Strain 66S1MB.</title>
        <authorList>
            <person name="Bromfield E."/>
            <person name="Cloutier S."/>
        </authorList>
    </citation>
    <scope>NUCLEOTIDE SEQUENCE</scope>
    <source>
        <strain evidence="2">66S1MB</strain>
    </source>
</reference>
<organism evidence="2">
    <name type="scientific">Bradyrhizobium quebecense</name>
    <dbReference type="NCBI Taxonomy" id="2748629"/>
    <lineage>
        <taxon>Bacteria</taxon>
        <taxon>Pseudomonadati</taxon>
        <taxon>Pseudomonadota</taxon>
        <taxon>Alphaproteobacteria</taxon>
        <taxon>Hyphomicrobiales</taxon>
        <taxon>Nitrobacteraceae</taxon>
        <taxon>Bradyrhizobium</taxon>
    </lineage>
</organism>
<dbReference type="Pfam" id="PF21268">
    <property type="entry name" value="Helic-prim_T7_N"/>
    <property type="match status" value="1"/>
</dbReference>
<dbReference type="AlphaFoldDB" id="A0A974AEN4"/>
<gene>
    <name evidence="2" type="ORF">HU230_18885</name>
</gene>
<dbReference type="GO" id="GO:0005524">
    <property type="term" value="F:ATP binding"/>
    <property type="evidence" value="ECO:0007669"/>
    <property type="project" value="InterPro"/>
</dbReference>
<dbReference type="Gene3D" id="3.40.50.300">
    <property type="entry name" value="P-loop containing nucleotide triphosphate hydrolases"/>
    <property type="match status" value="1"/>
</dbReference>
<dbReference type="CDD" id="cd01029">
    <property type="entry name" value="TOPRIM_primases"/>
    <property type="match status" value="1"/>
</dbReference>
<comment type="caution">
    <text evidence="2">The sequence shown here is derived from an EMBL/GenBank/DDBJ whole genome shotgun (WGS) entry which is preliminary data.</text>
</comment>
<dbReference type="SUPFAM" id="SSF52540">
    <property type="entry name" value="P-loop containing nucleoside triphosphate hydrolases"/>
    <property type="match status" value="1"/>
</dbReference>
<dbReference type="Pfam" id="PF13155">
    <property type="entry name" value="Toprim_2"/>
    <property type="match status" value="1"/>
</dbReference>
<protein>
    <submittedName>
        <fullName evidence="2">Toprim domain-containing protein</fullName>
    </submittedName>
</protein>
<dbReference type="CDD" id="cd19483">
    <property type="entry name" value="RecA-like_Gp4D_helicase"/>
    <property type="match status" value="1"/>
</dbReference>
<sequence>MEPLTDDTNSEDWTPVAGHVQEMMHVGLREETLRHWRCKVGLKGRTPVHIYESRDDNGKLVAQKFRDKDKNFTWQGDAKNPHLYGKWLWPKGGKYLTITEGEKDAHSLSQAFGLKYPVVSLPNGTGSVAKVLKLDYDYITSFDTIVLMFDMDEPGREAVELACSMLPMDKVKIAKLPHKDANDVLVKEGPGVLVKCFWDAERYTPAGIVSGSSFTWAQLKKAVQPGFELPYPILQEKIMGIRKGEITMLTAGSGIGKSSWARELAYLLRMTHSCTIGNIYLEETNAQTAQAYVALHTDVPLRKIMFNPDIIPDALGEQAVKDVVHTKMHFFDHFGSLDSMELINKMRFLAKVEKCDFIVLDHVSIVTSGLESSSEGERKDIDILMTRLAQLVQETGVGIIGIVHLKRTQGTSFNEGGQVSLSDLRGSSSLEQLSFTVLALERDQQSDAAERDISQIRVLKCRVTGDTGEADRLQYVRSTGRLSVVPSAPTACAFGDGEDASF</sequence>
<dbReference type="GO" id="GO:0006260">
    <property type="term" value="P:DNA replication"/>
    <property type="evidence" value="ECO:0007669"/>
    <property type="project" value="InterPro"/>
</dbReference>
<dbReference type="InterPro" id="IPR007694">
    <property type="entry name" value="DNA_helicase_DnaB-like_C"/>
</dbReference>
<dbReference type="PROSITE" id="PS51199">
    <property type="entry name" value="SF4_HELICASE"/>
    <property type="match status" value="1"/>
</dbReference>
<dbReference type="GO" id="GO:0003697">
    <property type="term" value="F:single-stranded DNA binding"/>
    <property type="evidence" value="ECO:0007669"/>
    <property type="project" value="InterPro"/>
</dbReference>
<evidence type="ECO:0000313" key="2">
    <source>
        <dbReference type="EMBL" id="NVL07770.1"/>
    </source>
</evidence>
<dbReference type="Gene3D" id="3.40.1360.10">
    <property type="match status" value="1"/>
</dbReference>
<dbReference type="InterPro" id="IPR034154">
    <property type="entry name" value="TOPRIM_DnaG/twinkle"/>
</dbReference>
<feature type="domain" description="SF4 helicase" evidence="1">
    <location>
        <begin position="220"/>
        <end position="488"/>
    </location>
</feature>
<dbReference type="InterPro" id="IPR048774">
    <property type="entry name" value="Helic-prim_T7_N"/>
</dbReference>
<dbReference type="InterPro" id="IPR027032">
    <property type="entry name" value="Twinkle-like"/>
</dbReference>
<accession>A0A974AEN4</accession>
<dbReference type="SUPFAM" id="SSF56731">
    <property type="entry name" value="DNA primase core"/>
    <property type="match status" value="1"/>
</dbReference>
<name>A0A974AEN4_9BRAD</name>
<proteinExistence type="predicted"/>
<dbReference type="PANTHER" id="PTHR12873">
    <property type="entry name" value="T7-LIKE MITOCHONDRIAL DNA HELICASE"/>
    <property type="match status" value="1"/>
</dbReference>
<dbReference type="Pfam" id="PF03796">
    <property type="entry name" value="DnaB_C"/>
    <property type="match status" value="1"/>
</dbReference>
<dbReference type="GO" id="GO:0043139">
    <property type="term" value="F:5'-3' DNA helicase activity"/>
    <property type="evidence" value="ECO:0007669"/>
    <property type="project" value="InterPro"/>
</dbReference>
<dbReference type="RefSeq" id="WP_176531389.1">
    <property type="nucleotide sequence ID" value="NZ_CP088022.1"/>
</dbReference>